<evidence type="ECO:0000313" key="2">
    <source>
        <dbReference type="EMBL" id="KAE9145109.1"/>
    </source>
</evidence>
<proteinExistence type="predicted"/>
<evidence type="ECO:0000313" key="1">
    <source>
        <dbReference type="EMBL" id="KAE9100031.1"/>
    </source>
</evidence>
<reference evidence="2 3" key="1">
    <citation type="submission" date="2018-08" db="EMBL/GenBank/DDBJ databases">
        <title>Genomic investigation of the strawberry pathogen Phytophthora fragariae indicates pathogenicity is determined by transcriptional variation in three key races.</title>
        <authorList>
            <person name="Adams T.M."/>
            <person name="Armitage A.D."/>
            <person name="Sobczyk M.K."/>
            <person name="Bates H.J."/>
            <person name="Dunwell J.M."/>
            <person name="Nellist C.F."/>
            <person name="Harrison R.J."/>
        </authorList>
    </citation>
    <scope>NUCLEOTIDE SEQUENCE [LARGE SCALE GENOMIC DNA]</scope>
    <source>
        <strain evidence="2 3">NOV-5</strain>
        <strain evidence="1 4">ONT-3</strain>
    </source>
</reference>
<accession>A0A6A3U5X3</accession>
<dbReference type="Proteomes" id="UP000440732">
    <property type="component" value="Unassembled WGS sequence"/>
</dbReference>
<dbReference type="AlphaFoldDB" id="A0A6A3U5X3"/>
<evidence type="ECO:0000313" key="3">
    <source>
        <dbReference type="Proteomes" id="UP000440732"/>
    </source>
</evidence>
<sequence>MLAAGGGDAVLVPLPPLLAGLGWHTQNETMHTIRRQPMQAARTARLTLRLLLVTSGWCT</sequence>
<name>A0A6A3U5X3_9STRA</name>
<protein>
    <submittedName>
        <fullName evidence="2">Uncharacterized protein</fullName>
    </submittedName>
</protein>
<organism evidence="2 3">
    <name type="scientific">Phytophthora fragariae</name>
    <dbReference type="NCBI Taxonomy" id="53985"/>
    <lineage>
        <taxon>Eukaryota</taxon>
        <taxon>Sar</taxon>
        <taxon>Stramenopiles</taxon>
        <taxon>Oomycota</taxon>
        <taxon>Peronosporomycetes</taxon>
        <taxon>Peronosporales</taxon>
        <taxon>Peronosporaceae</taxon>
        <taxon>Phytophthora</taxon>
    </lineage>
</organism>
<dbReference type="EMBL" id="QXFX01000952">
    <property type="protein sequence ID" value="KAE9100031.1"/>
    <property type="molecule type" value="Genomic_DNA"/>
</dbReference>
<evidence type="ECO:0000313" key="4">
    <source>
        <dbReference type="Proteomes" id="UP000488956"/>
    </source>
</evidence>
<comment type="caution">
    <text evidence="2">The sequence shown here is derived from an EMBL/GenBank/DDBJ whole genome shotgun (WGS) entry which is preliminary data.</text>
</comment>
<gene>
    <name evidence="2" type="ORF">PF006_g10001</name>
    <name evidence="1" type="ORF">PF010_g14967</name>
</gene>
<dbReference type="EMBL" id="QXGA01000493">
    <property type="protein sequence ID" value="KAE9145109.1"/>
    <property type="molecule type" value="Genomic_DNA"/>
</dbReference>
<dbReference type="Proteomes" id="UP000488956">
    <property type="component" value="Unassembled WGS sequence"/>
</dbReference>